<dbReference type="PANTHER" id="PTHR43711:SF1">
    <property type="entry name" value="HISTIDINE KINASE 1"/>
    <property type="match status" value="1"/>
</dbReference>
<dbReference type="InterPro" id="IPR036890">
    <property type="entry name" value="HATPase_C_sf"/>
</dbReference>
<protein>
    <recommendedName>
        <fullName evidence="3">histidine kinase</fullName>
        <ecNumber evidence="3">2.7.13.3</ecNumber>
    </recommendedName>
</protein>
<dbReference type="CDD" id="cd00075">
    <property type="entry name" value="HATPase"/>
    <property type="match status" value="1"/>
</dbReference>
<accession>A1YBQ0</accession>
<dbReference type="SMART" id="SM00304">
    <property type="entry name" value="HAMP"/>
    <property type="match status" value="1"/>
</dbReference>
<dbReference type="PROSITE" id="PS50885">
    <property type="entry name" value="HAMP"/>
    <property type="match status" value="1"/>
</dbReference>
<keyword evidence="9" id="KW-0472">Membrane</keyword>
<dbReference type="CDD" id="cd00082">
    <property type="entry name" value="HisKA"/>
    <property type="match status" value="1"/>
</dbReference>
<dbReference type="GO" id="GO:0000155">
    <property type="term" value="F:phosphorelay sensor kinase activity"/>
    <property type="evidence" value="ECO:0007669"/>
    <property type="project" value="InterPro"/>
</dbReference>
<keyword evidence="9" id="KW-1133">Transmembrane helix</keyword>
<evidence type="ECO:0000256" key="8">
    <source>
        <dbReference type="SAM" id="MobiDB-lite"/>
    </source>
</evidence>
<evidence type="ECO:0000256" key="1">
    <source>
        <dbReference type="ARBA" id="ARBA00000085"/>
    </source>
</evidence>
<dbReference type="FunFam" id="3.30.565.10:FF:000006">
    <property type="entry name" value="Sensor histidine kinase WalK"/>
    <property type="match status" value="1"/>
</dbReference>
<dbReference type="InterPro" id="IPR003661">
    <property type="entry name" value="HisK_dim/P_dom"/>
</dbReference>
<sequence length="508" mass="54520">MGRPTPRGLSWLRFPRPVRLSALLGAATLLLTSVAIVVASALMVASTTMQQATRILGATVESVRLVERLEIDLLLDAQQSGRAVGSDRGELAPSLAAWERGLRSGLAAARGHVSSPEEGEILEHAERRVEDYLARRRAADARELPSAPGARDPALLGVHDPALDEAFRALDRLVEINLEQARASEALVAYLTRRTTGAGVAAVVFFLAGASTVLLSARRLIYRPIVAIQQAIGRYGAGDRAARAPLIGPRELGEIARAFNDMAESLERQREAQFAFLGGVAHDLRNPLSALRMSVHVLDLDSLPPASSVRRTMALVGRQVDRLERMVGDLLDASQIEACKLELRVEERDLRDLAQEAVDLYRPVSPEHPIELSLPETPVLVPCDATRIAQVLNNLLSNALKYSPAGGQIDVAVRAGGDGAEIAIRDRGLGIEPAELAHLFEPFRRLKSSSGSIPGTGLGLTVAKRIVEAHGGRLLVESRPGAGSVFRIDLPRSPSREQADGPRGVSHG</sequence>
<dbReference type="Pfam" id="PF02518">
    <property type="entry name" value="HATPase_c"/>
    <property type="match status" value="1"/>
</dbReference>
<evidence type="ECO:0000313" key="12">
    <source>
        <dbReference type="EMBL" id="ABK32253.1"/>
    </source>
</evidence>
<keyword evidence="6" id="KW-0418">Kinase</keyword>
<dbReference type="CDD" id="cd06225">
    <property type="entry name" value="HAMP"/>
    <property type="match status" value="1"/>
</dbReference>
<evidence type="ECO:0000259" key="10">
    <source>
        <dbReference type="PROSITE" id="PS50109"/>
    </source>
</evidence>
<dbReference type="InterPro" id="IPR003660">
    <property type="entry name" value="HAMP_dom"/>
</dbReference>
<dbReference type="EC" id="2.7.13.3" evidence="3"/>
<evidence type="ECO:0000256" key="2">
    <source>
        <dbReference type="ARBA" id="ARBA00004370"/>
    </source>
</evidence>
<dbReference type="PROSITE" id="PS50109">
    <property type="entry name" value="HIS_KIN"/>
    <property type="match status" value="1"/>
</dbReference>
<dbReference type="InterPro" id="IPR005467">
    <property type="entry name" value="His_kinase_dom"/>
</dbReference>
<comment type="subcellular location">
    <subcellularLocation>
        <location evidence="2">Membrane</location>
    </subcellularLocation>
</comment>
<organism evidence="12">
    <name type="scientific">Sorangium cellulosum</name>
    <name type="common">Polyangium cellulosum</name>
    <dbReference type="NCBI Taxonomy" id="56"/>
    <lineage>
        <taxon>Bacteria</taxon>
        <taxon>Pseudomonadati</taxon>
        <taxon>Myxococcota</taxon>
        <taxon>Polyangia</taxon>
        <taxon>Polyangiales</taxon>
        <taxon>Polyangiaceae</taxon>
        <taxon>Sorangium</taxon>
    </lineage>
</organism>
<dbReference type="Gene3D" id="1.10.287.130">
    <property type="match status" value="1"/>
</dbReference>
<name>A1YBQ0_SORCE</name>
<gene>
    <name evidence="12" type="primary">amb5</name>
</gene>
<keyword evidence="4" id="KW-0597">Phosphoprotein</keyword>
<dbReference type="InterPro" id="IPR050736">
    <property type="entry name" value="Sensor_HK_Regulatory"/>
</dbReference>
<dbReference type="SMART" id="SM00387">
    <property type="entry name" value="HATPase_c"/>
    <property type="match status" value="1"/>
</dbReference>
<dbReference type="Gene3D" id="6.10.340.10">
    <property type="match status" value="1"/>
</dbReference>
<dbReference type="InterPro" id="IPR003594">
    <property type="entry name" value="HATPase_dom"/>
</dbReference>
<dbReference type="SUPFAM" id="SSF55874">
    <property type="entry name" value="ATPase domain of HSP90 chaperone/DNA topoisomerase II/histidine kinase"/>
    <property type="match status" value="1"/>
</dbReference>
<reference evidence="12" key="1">
    <citation type="journal article" date="2006" name="Chem. Biol.">
        <title>Analysis of the ambruticin and jerangolid gene clusters of Sorangium cellulosum reveals unusual mechanisms of polyketide biosynthesis.</title>
        <authorList>
            <person name="Julien B."/>
            <person name="Tian Z.Q."/>
            <person name="Reid R."/>
            <person name="Reeves C.D."/>
        </authorList>
    </citation>
    <scope>NUCLEOTIDE SEQUENCE</scope>
    <source>
        <strain evidence="12">So ce10</strain>
    </source>
</reference>
<dbReference type="GO" id="GO:0016020">
    <property type="term" value="C:membrane"/>
    <property type="evidence" value="ECO:0007669"/>
    <property type="project" value="UniProtKB-SubCell"/>
</dbReference>
<evidence type="ECO:0000256" key="6">
    <source>
        <dbReference type="ARBA" id="ARBA00022777"/>
    </source>
</evidence>
<evidence type="ECO:0000256" key="4">
    <source>
        <dbReference type="ARBA" id="ARBA00022553"/>
    </source>
</evidence>
<proteinExistence type="predicted"/>
<dbReference type="SUPFAM" id="SSF47384">
    <property type="entry name" value="Homodimeric domain of signal transducing histidine kinase"/>
    <property type="match status" value="1"/>
</dbReference>
<evidence type="ECO:0000256" key="7">
    <source>
        <dbReference type="ARBA" id="ARBA00023012"/>
    </source>
</evidence>
<dbReference type="Pfam" id="PF00512">
    <property type="entry name" value="HisKA"/>
    <property type="match status" value="1"/>
</dbReference>
<feature type="domain" description="Histidine kinase" evidence="10">
    <location>
        <begin position="279"/>
        <end position="494"/>
    </location>
</feature>
<dbReference type="SMART" id="SM00388">
    <property type="entry name" value="HisKA"/>
    <property type="match status" value="1"/>
</dbReference>
<dbReference type="SUPFAM" id="SSF158472">
    <property type="entry name" value="HAMP domain-like"/>
    <property type="match status" value="1"/>
</dbReference>
<feature type="region of interest" description="Disordered" evidence="8">
    <location>
        <begin position="486"/>
        <end position="508"/>
    </location>
</feature>
<dbReference type="Pfam" id="PF00672">
    <property type="entry name" value="HAMP"/>
    <property type="match status" value="1"/>
</dbReference>
<keyword evidence="9" id="KW-0812">Transmembrane</keyword>
<dbReference type="PANTHER" id="PTHR43711">
    <property type="entry name" value="TWO-COMPONENT HISTIDINE KINASE"/>
    <property type="match status" value="1"/>
</dbReference>
<dbReference type="EMBL" id="DQ897667">
    <property type="protein sequence ID" value="ABK32253.1"/>
    <property type="molecule type" value="Genomic_DNA"/>
</dbReference>
<dbReference type="PRINTS" id="PR00344">
    <property type="entry name" value="BCTRLSENSOR"/>
</dbReference>
<evidence type="ECO:0000256" key="3">
    <source>
        <dbReference type="ARBA" id="ARBA00012438"/>
    </source>
</evidence>
<dbReference type="Gene3D" id="3.30.565.10">
    <property type="entry name" value="Histidine kinase-like ATPase, C-terminal domain"/>
    <property type="match status" value="1"/>
</dbReference>
<dbReference type="InterPro" id="IPR004358">
    <property type="entry name" value="Sig_transdc_His_kin-like_C"/>
</dbReference>
<dbReference type="InterPro" id="IPR036097">
    <property type="entry name" value="HisK_dim/P_sf"/>
</dbReference>
<feature type="transmembrane region" description="Helical" evidence="9">
    <location>
        <begin position="197"/>
        <end position="217"/>
    </location>
</feature>
<evidence type="ECO:0000256" key="9">
    <source>
        <dbReference type="SAM" id="Phobius"/>
    </source>
</evidence>
<comment type="catalytic activity">
    <reaction evidence="1">
        <text>ATP + protein L-histidine = ADP + protein N-phospho-L-histidine.</text>
        <dbReference type="EC" id="2.7.13.3"/>
    </reaction>
</comment>
<feature type="domain" description="HAMP" evidence="11">
    <location>
        <begin position="219"/>
        <end position="271"/>
    </location>
</feature>
<evidence type="ECO:0000256" key="5">
    <source>
        <dbReference type="ARBA" id="ARBA00022679"/>
    </source>
</evidence>
<dbReference type="AlphaFoldDB" id="A1YBQ0"/>
<keyword evidence="7" id="KW-0902">Two-component regulatory system</keyword>
<evidence type="ECO:0000259" key="11">
    <source>
        <dbReference type="PROSITE" id="PS50885"/>
    </source>
</evidence>
<keyword evidence="5" id="KW-0808">Transferase</keyword>